<reference evidence="1" key="1">
    <citation type="submission" date="2023-07" db="EMBL/GenBank/DDBJ databases">
        <title>Sorghum-associated microbial communities from plants grown in Nebraska, USA.</title>
        <authorList>
            <person name="Schachtman D."/>
        </authorList>
    </citation>
    <scope>NUCLEOTIDE SEQUENCE</scope>
    <source>
        <strain evidence="1">2697</strain>
    </source>
</reference>
<evidence type="ECO:0000313" key="2">
    <source>
        <dbReference type="Proteomes" id="UP001246858"/>
    </source>
</evidence>
<proteinExistence type="predicted"/>
<dbReference type="Proteomes" id="UP001246858">
    <property type="component" value="Unassembled WGS sequence"/>
</dbReference>
<evidence type="ECO:0000313" key="1">
    <source>
        <dbReference type="EMBL" id="MDR6781974.1"/>
    </source>
</evidence>
<comment type="caution">
    <text evidence="1">The sequence shown here is derived from an EMBL/GenBank/DDBJ whole genome shotgun (WGS) entry which is preliminary data.</text>
</comment>
<dbReference type="EMBL" id="JAVDTF010000001">
    <property type="protein sequence ID" value="MDR6781974.1"/>
    <property type="molecule type" value="Genomic_DNA"/>
</dbReference>
<accession>A0ACC6KRM1</accession>
<sequence>MSNEPFKAATAKVVITPPLGTLINGDFINHYACRVHDELYAKALVLCNGQQTLAIVVVDICAMQKDFIDEVKSLIGNQTGLPAENIMLSATHSHATGSVTSLLLGAADHAYRQKLPGLIARSVSLACQELRPARLAFGAVKAPEHLRCRRYHMEAGYEAFNPVTDQPERVKTNPFGGETAILEPVAPVDPELAYMVLQSTDGQWLGLLANYSLHYVGDWENGMLSADYFGCFAEEVQRLLAAGTGFNAIMSNGTSGDVNIWDFKDQGRYPTGTLQKSRLIGRELAERVVPSLNGLHWDTSPCLAAAFELVPVPRRETTPEAIERAKSILANASLESICEIDQENLRQIYARECLLLQEYQAVTSFPIQAFRIGQGMIGALGGEFFSETGLWLKSRSPFKRYFTITMANGYTGYVPPAQELALGGYETWLCRSSYLAAPSEALIRQRLHKLLQNL</sequence>
<keyword evidence="2" id="KW-1185">Reference proteome</keyword>
<name>A0ACC6KRM1_9SPHI</name>
<organism evidence="1 2">
    <name type="scientific">Pedobacter africanus</name>
    <dbReference type="NCBI Taxonomy" id="151894"/>
    <lineage>
        <taxon>Bacteria</taxon>
        <taxon>Pseudomonadati</taxon>
        <taxon>Bacteroidota</taxon>
        <taxon>Sphingobacteriia</taxon>
        <taxon>Sphingobacteriales</taxon>
        <taxon>Sphingobacteriaceae</taxon>
        <taxon>Pedobacter</taxon>
    </lineage>
</organism>
<protein>
    <submittedName>
        <fullName evidence="1">Uncharacterized protein</fullName>
    </submittedName>
</protein>
<gene>
    <name evidence="1" type="ORF">J2X78_000526</name>
</gene>